<proteinExistence type="predicted"/>
<feature type="transmembrane region" description="Helical" evidence="1">
    <location>
        <begin position="180"/>
        <end position="198"/>
    </location>
</feature>
<evidence type="ECO:0000313" key="3">
    <source>
        <dbReference type="Proteomes" id="UP000050514"/>
    </source>
</evidence>
<sequence>MEKFQEEIVSEMPPIRTNPRREFPYILGIGFISVGLAIFLEQFLKTGWLVLVILPISGAVFLVEANRTKKLGLLIAGGLIFGAGVGGFLFFSSSLSLSLEQRVGWLILAFSAGWALITAGSGWVTSKRVWWPMIPGGILFFVGLCFLITPLRVVDFVLFVVGGVGLVLLTWGVFWRIFGLIIPGSLLVAIGPGIYFAWGTDMAVNALSKTGMMIAIFALGWGLIILFSRVVTTKFIWWPLIPGGVMAVVGWGLYIGGDPGNAPSFIANTGSIGLIIFGLYLLLLRKGIHH</sequence>
<feature type="transmembrane region" description="Helical" evidence="1">
    <location>
        <begin position="210"/>
        <end position="228"/>
    </location>
</feature>
<feature type="transmembrane region" description="Helical" evidence="1">
    <location>
        <begin position="265"/>
        <end position="284"/>
    </location>
</feature>
<feature type="transmembrane region" description="Helical" evidence="1">
    <location>
        <begin position="23"/>
        <end position="40"/>
    </location>
</feature>
<feature type="transmembrane region" description="Helical" evidence="1">
    <location>
        <begin position="235"/>
        <end position="253"/>
    </location>
</feature>
<dbReference type="EMBL" id="LGHJ01000022">
    <property type="protein sequence ID" value="KPL73032.1"/>
    <property type="molecule type" value="Genomic_DNA"/>
</dbReference>
<feature type="transmembrane region" description="Helical" evidence="1">
    <location>
        <begin position="71"/>
        <end position="91"/>
    </location>
</feature>
<dbReference type="AlphaFoldDB" id="A0A0P6WSA8"/>
<feature type="transmembrane region" description="Helical" evidence="1">
    <location>
        <begin position="103"/>
        <end position="123"/>
    </location>
</feature>
<feature type="transmembrane region" description="Helical" evidence="1">
    <location>
        <begin position="130"/>
        <end position="150"/>
    </location>
</feature>
<accession>A0A0P6WSA8</accession>
<dbReference type="Proteomes" id="UP000050514">
    <property type="component" value="Unassembled WGS sequence"/>
</dbReference>
<keyword evidence="1" id="KW-0812">Transmembrane</keyword>
<evidence type="ECO:0000313" key="2">
    <source>
        <dbReference type="EMBL" id="KPL73032.1"/>
    </source>
</evidence>
<comment type="caution">
    <text evidence="2">The sequence shown here is derived from an EMBL/GenBank/DDBJ whole genome shotgun (WGS) entry which is preliminary data.</text>
</comment>
<keyword evidence="1" id="KW-0472">Membrane</keyword>
<protein>
    <submittedName>
        <fullName evidence="2">Uncharacterized protein</fullName>
    </submittedName>
</protein>
<feature type="transmembrane region" description="Helical" evidence="1">
    <location>
        <begin position="156"/>
        <end position="175"/>
    </location>
</feature>
<organism evidence="2 3">
    <name type="scientific">Bellilinea caldifistulae</name>
    <dbReference type="NCBI Taxonomy" id="360411"/>
    <lineage>
        <taxon>Bacteria</taxon>
        <taxon>Bacillati</taxon>
        <taxon>Chloroflexota</taxon>
        <taxon>Anaerolineae</taxon>
        <taxon>Anaerolineales</taxon>
        <taxon>Anaerolineaceae</taxon>
        <taxon>Bellilinea</taxon>
    </lineage>
</organism>
<keyword evidence="1" id="KW-1133">Transmembrane helix</keyword>
<gene>
    <name evidence="2" type="ORF">AC812_15325</name>
</gene>
<feature type="transmembrane region" description="Helical" evidence="1">
    <location>
        <begin position="46"/>
        <end position="64"/>
    </location>
</feature>
<dbReference type="STRING" id="360411.AC812_15325"/>
<reference evidence="2 3" key="1">
    <citation type="submission" date="2015-07" db="EMBL/GenBank/DDBJ databases">
        <title>Draft genome of Bellilinea caldifistulae DSM 17877.</title>
        <authorList>
            <person name="Hemp J."/>
            <person name="Ward L.M."/>
            <person name="Pace L.A."/>
            <person name="Fischer W.W."/>
        </authorList>
    </citation>
    <scope>NUCLEOTIDE SEQUENCE [LARGE SCALE GENOMIC DNA]</scope>
    <source>
        <strain evidence="2 3">GOMI-1</strain>
    </source>
</reference>
<keyword evidence="3" id="KW-1185">Reference proteome</keyword>
<evidence type="ECO:0000256" key="1">
    <source>
        <dbReference type="SAM" id="Phobius"/>
    </source>
</evidence>
<name>A0A0P6WSA8_9CHLR</name>